<reference evidence="2 3" key="1">
    <citation type="submission" date="2016-05" db="EMBL/GenBank/DDBJ databases">
        <title>Comparative analysis of secretome profiles of manganese(II)-oxidizing ascomycete fungi.</title>
        <authorList>
            <consortium name="DOE Joint Genome Institute"/>
            <person name="Zeiner C.A."/>
            <person name="Purvine S.O."/>
            <person name="Zink E.M."/>
            <person name="Wu S."/>
            <person name="Pasa-Tolic L."/>
            <person name="Chaput D.L."/>
            <person name="Haridas S."/>
            <person name="Grigoriev I.V."/>
            <person name="Santelli C.M."/>
            <person name="Hansel C.M."/>
        </authorList>
    </citation>
    <scope>NUCLEOTIDE SEQUENCE [LARGE SCALE GENOMIC DNA]</scope>
    <source>
        <strain evidence="2 3">AP3s5-JAC2a</strain>
    </source>
</reference>
<feature type="region of interest" description="Disordered" evidence="1">
    <location>
        <begin position="509"/>
        <end position="567"/>
    </location>
</feature>
<feature type="region of interest" description="Disordered" evidence="1">
    <location>
        <begin position="720"/>
        <end position="905"/>
    </location>
</feature>
<feature type="compositionally biased region" description="Acidic residues" evidence="1">
    <location>
        <begin position="696"/>
        <end position="706"/>
    </location>
</feature>
<dbReference type="EMBL" id="KV441562">
    <property type="protein sequence ID" value="OAF99347.1"/>
    <property type="molecule type" value="Genomic_DNA"/>
</dbReference>
<proteinExistence type="predicted"/>
<feature type="compositionally biased region" description="Acidic residues" evidence="1">
    <location>
        <begin position="545"/>
        <end position="567"/>
    </location>
</feature>
<dbReference type="OrthoDB" id="4789692at2759"/>
<dbReference type="RefSeq" id="XP_018029713.1">
    <property type="nucleotide sequence ID" value="XM_018183455.1"/>
</dbReference>
<feature type="compositionally biased region" description="Gly residues" evidence="1">
    <location>
        <begin position="733"/>
        <end position="766"/>
    </location>
</feature>
<dbReference type="AlphaFoldDB" id="A0A177BXV6"/>
<gene>
    <name evidence="2" type="ORF">CC84DRAFT_1223026</name>
</gene>
<feature type="region of interest" description="Disordered" evidence="1">
    <location>
        <begin position="421"/>
        <end position="471"/>
    </location>
</feature>
<dbReference type="GeneID" id="28766941"/>
<feature type="region of interest" description="Disordered" evidence="1">
    <location>
        <begin position="685"/>
        <end position="706"/>
    </location>
</feature>
<feature type="compositionally biased region" description="Basic and acidic residues" evidence="1">
    <location>
        <begin position="685"/>
        <end position="695"/>
    </location>
</feature>
<sequence length="905" mass="102091">MDVRRRSSTTAQTETLLHTIIFFPVDYDDPGNESIANVEKADDSISTGPHKHMIRRPALEQASLSFHEMPKYFQDEHFGRVQRRLRSIYFSELAPIDRKHYYAEDSDSYAAQEKEGENITHRFLHQMPLFMHMLQEKGFRTVYARNLESAQRHARRLKKEINQGESPTYRQPKTPATPPATATSNSFTLSPTTPRKLPDPKLPEVMLLTYRVGTRIHLDSRAYDAHVGEHVLLYPSRDEISLDNAKIYDLQAFDAVAQKDDSWRPAWHQCNLKSVTAAEKECLFEEEKYKGLWQGKTQILKRGHSWGMHMVESVPWKGSFQEPACYRTLQEFHKKLKDADLLNIHLEKHPGKLAQKAENHILHHSRFFNYIHQEYVDSLGTWGELRVFIRMKNVKDAKGNERRVPKVVDIIKTHFNDRVAKDRFQKRFGPPKPQTQKRKANLQPGARPGSGQRAPEKGGTNAPNQEGDRYASMFKSQLKRTIRQRKLGMKPSEYKNKNKSGLIKILRDSDAGDGAEQEGVEQAGSDLEGETAVEDEHDTSGDTVLEADADDGDELDPGDGPDEDFFELPDEGPIVRCTYYTYKMNVSRLNLESKDPFRTYPKINISAIKRFAISQYRRLLSRYPKQFESLNVGARLDLGISSKQELFINEVTRWWFASWFGGLEDVEIQDRVARGFAESFAEAYKPDRKANGESDHESDDDEDDFDDDRYEATAMLYKLKKGKEEHSDRQTYGVGGDEGANGGGHGGGSGADKGPGGGQDGEGGQGDETNPDDQGDNGKRPNPTKNSQKKAPGPAEEDDAQQNSDTKGSGKKVTPPTKAKDQIKAGNVNDGDEGVGQEPKQLRSARQPKKRISVDNDDGGDNGDNEERPPRKKGKKNPAKPKNTSKTKKAAKASTNSMESRTKKT</sequence>
<feature type="compositionally biased region" description="Acidic residues" evidence="1">
    <location>
        <begin position="527"/>
        <end position="537"/>
    </location>
</feature>
<feature type="compositionally biased region" description="Basic residues" evidence="1">
    <location>
        <begin position="870"/>
        <end position="891"/>
    </location>
</feature>
<evidence type="ECO:0000313" key="2">
    <source>
        <dbReference type="EMBL" id="OAF99347.1"/>
    </source>
</evidence>
<feature type="compositionally biased region" description="Acidic residues" evidence="1">
    <location>
        <begin position="855"/>
        <end position="864"/>
    </location>
</feature>
<feature type="region of interest" description="Disordered" evidence="1">
    <location>
        <begin position="153"/>
        <end position="200"/>
    </location>
</feature>
<evidence type="ECO:0000313" key="3">
    <source>
        <dbReference type="Proteomes" id="UP000077069"/>
    </source>
</evidence>
<organism evidence="2 3">
    <name type="scientific">Paraphaeosphaeria sporulosa</name>
    <dbReference type="NCBI Taxonomy" id="1460663"/>
    <lineage>
        <taxon>Eukaryota</taxon>
        <taxon>Fungi</taxon>
        <taxon>Dikarya</taxon>
        <taxon>Ascomycota</taxon>
        <taxon>Pezizomycotina</taxon>
        <taxon>Dothideomycetes</taxon>
        <taxon>Pleosporomycetidae</taxon>
        <taxon>Pleosporales</taxon>
        <taxon>Massarineae</taxon>
        <taxon>Didymosphaeriaceae</taxon>
        <taxon>Paraphaeosphaeria</taxon>
    </lineage>
</organism>
<name>A0A177BXV6_9PLEO</name>
<evidence type="ECO:0000256" key="1">
    <source>
        <dbReference type="SAM" id="MobiDB-lite"/>
    </source>
</evidence>
<protein>
    <submittedName>
        <fullName evidence="2">Uncharacterized protein</fullName>
    </submittedName>
</protein>
<keyword evidence="3" id="KW-1185">Reference proteome</keyword>
<accession>A0A177BXV6</accession>
<feature type="compositionally biased region" description="Polar residues" evidence="1">
    <location>
        <begin position="184"/>
        <end position="193"/>
    </location>
</feature>
<dbReference type="InParanoid" id="A0A177BXV6"/>
<dbReference type="Proteomes" id="UP000077069">
    <property type="component" value="Unassembled WGS sequence"/>
</dbReference>